<feature type="transmembrane region" description="Helical" evidence="7">
    <location>
        <begin position="387"/>
        <end position="408"/>
    </location>
</feature>
<dbReference type="GO" id="GO:0003677">
    <property type="term" value="F:DNA binding"/>
    <property type="evidence" value="ECO:0007669"/>
    <property type="project" value="UniProtKB-KW"/>
</dbReference>
<keyword evidence="7" id="KW-0812">Transmembrane</keyword>
<comment type="similarity">
    <text evidence="1">Belongs to the LEM family.</text>
</comment>
<organism evidence="10 11">
    <name type="scientific">Channa argus</name>
    <name type="common">Northern snakehead</name>
    <name type="synonym">Ophicephalus argus</name>
    <dbReference type="NCBI Taxonomy" id="215402"/>
    <lineage>
        <taxon>Eukaryota</taxon>
        <taxon>Metazoa</taxon>
        <taxon>Chordata</taxon>
        <taxon>Craniata</taxon>
        <taxon>Vertebrata</taxon>
        <taxon>Euteleostomi</taxon>
        <taxon>Actinopterygii</taxon>
        <taxon>Neopterygii</taxon>
        <taxon>Teleostei</taxon>
        <taxon>Neoteleostei</taxon>
        <taxon>Acanthomorphata</taxon>
        <taxon>Anabantaria</taxon>
        <taxon>Anabantiformes</taxon>
        <taxon>Channoidei</taxon>
        <taxon>Channidae</taxon>
        <taxon>Channa</taxon>
    </lineage>
</organism>
<evidence type="ECO:0000313" key="10">
    <source>
        <dbReference type="EMBL" id="KAF3697154.1"/>
    </source>
</evidence>
<evidence type="ECO:0000256" key="2">
    <source>
        <dbReference type="ARBA" id="ARBA00022481"/>
    </source>
</evidence>
<dbReference type="PROSITE" id="PS50955">
    <property type="entry name" value="LEM_LIKE"/>
    <property type="match status" value="1"/>
</dbReference>
<dbReference type="AlphaFoldDB" id="A0A6G1Q426"/>
<dbReference type="PROSITE" id="PS50954">
    <property type="entry name" value="LEM"/>
    <property type="match status" value="1"/>
</dbReference>
<keyword evidence="3" id="KW-0597">Phosphoprotein</keyword>
<evidence type="ECO:0000256" key="6">
    <source>
        <dbReference type="SAM" id="MobiDB-lite"/>
    </source>
</evidence>
<feature type="region of interest" description="Disordered" evidence="6">
    <location>
        <begin position="193"/>
        <end position="214"/>
    </location>
</feature>
<keyword evidence="2" id="KW-0488">Methylation</keyword>
<keyword evidence="7" id="KW-0472">Membrane</keyword>
<dbReference type="PANTHER" id="PTHR12019:SF22">
    <property type="entry name" value="LAMINA-ASSOCIATED POLYPEPTIDE 2, ISOFORMS BETA_GAMMA"/>
    <property type="match status" value="1"/>
</dbReference>
<dbReference type="CDD" id="cd12940">
    <property type="entry name" value="LEM_LAP2_LEMD1"/>
    <property type="match status" value="1"/>
</dbReference>
<dbReference type="SMART" id="SM01261">
    <property type="entry name" value="Thymopoietin"/>
    <property type="match status" value="1"/>
</dbReference>
<evidence type="ECO:0000256" key="5">
    <source>
        <dbReference type="ARBA" id="ARBA00023125"/>
    </source>
</evidence>
<dbReference type="Proteomes" id="UP000503349">
    <property type="component" value="Chromosome 12"/>
</dbReference>
<reference evidence="11" key="2">
    <citation type="submission" date="2019-02" db="EMBL/GenBank/DDBJ databases">
        <title>Opniocepnalus argus Var Kimnra genome.</title>
        <authorList>
            <person name="Zhou C."/>
            <person name="Xiao S."/>
        </authorList>
    </citation>
    <scope>NUCLEOTIDE SEQUENCE [LARGE SCALE GENOMIC DNA]</scope>
</reference>
<evidence type="ECO:0000256" key="1">
    <source>
        <dbReference type="ARBA" id="ARBA00007744"/>
    </source>
</evidence>
<evidence type="ECO:0000259" key="9">
    <source>
        <dbReference type="PROSITE" id="PS50955"/>
    </source>
</evidence>
<protein>
    <submittedName>
        <fullName evidence="10">Lamina-associated polypeptide 2, isoforms beta/delta/epsilon/gamma</fullName>
    </submittedName>
</protein>
<dbReference type="EMBL" id="CM015723">
    <property type="protein sequence ID" value="KAF3697154.1"/>
    <property type="molecule type" value="Genomic_DNA"/>
</dbReference>
<dbReference type="SMART" id="SM00540">
    <property type="entry name" value="LEM"/>
    <property type="match status" value="1"/>
</dbReference>
<proteinExistence type="inferred from homology"/>
<feature type="region of interest" description="Disordered" evidence="6">
    <location>
        <begin position="129"/>
        <end position="164"/>
    </location>
</feature>
<sequence>MPHFVEDPLYLSKSRLKSDLVAHDVALPPARSNKEVYVKLHKKHIDQKTDADFSSDEEDRVQDVAEEDPELPDPRNLTDDGLKAALLKHGVKAGPIVASTRALYERKLSQLLQSDGHDRPNGAEKAVLYSDSEGEEEDGQEDDADSDSEAKEETMEEQPQQASSQVDLNFQNGDLHYPQCFLPSSRLVVCASRNREPDGNSGNALKSSERSQPRCSQIPVGISKASSVGQCSRLASGVPSGSQSVKANDCSSFSSQTFSITQMVEEMESRRSPSITTNAERDLNGGNVKERCSWSDWPDIHVVDTYTLKNQSLYYTPKASPHKLRKKELVKDTLKDLFPDTQTTSTGIYATRRRPIKGAAGRPVQYVYPDSPASPSTLERREVERRLVPIHIQILVFIILTCLLYLIYVCVEDNSLSPFVALLQSLSQGSEDEHGLLLQDKTQDTPALSAQQ</sequence>
<dbReference type="FunFam" id="1.10.720.40:FF:000001">
    <property type="entry name" value="LEM domain containing 2, isoform CRA_a"/>
    <property type="match status" value="2"/>
</dbReference>
<feature type="domain" description="LEM" evidence="8">
    <location>
        <begin position="71"/>
        <end position="115"/>
    </location>
</feature>
<evidence type="ECO:0000313" key="11">
    <source>
        <dbReference type="Proteomes" id="UP000503349"/>
    </source>
</evidence>
<dbReference type="Pfam" id="PF03020">
    <property type="entry name" value="LEM"/>
    <property type="match status" value="1"/>
</dbReference>
<dbReference type="PANTHER" id="PTHR12019">
    <property type="entry name" value="LAMINA-ASSOCIATED POLYPEPTIDE THYMOPOIETIN"/>
    <property type="match status" value="1"/>
</dbReference>
<keyword evidence="4" id="KW-0007">Acetylation</keyword>
<dbReference type="Gene3D" id="1.10.720.40">
    <property type="match status" value="2"/>
</dbReference>
<dbReference type="InterPro" id="IPR051656">
    <property type="entry name" value="LEM_domain"/>
</dbReference>
<feature type="compositionally biased region" description="Acidic residues" evidence="6">
    <location>
        <begin position="132"/>
        <end position="147"/>
    </location>
</feature>
<evidence type="ECO:0000259" key="8">
    <source>
        <dbReference type="PROSITE" id="PS50954"/>
    </source>
</evidence>
<dbReference type="InterPro" id="IPR011015">
    <property type="entry name" value="LEM/LEM-like_dom_sf"/>
</dbReference>
<dbReference type="InterPro" id="IPR003887">
    <property type="entry name" value="LEM_dom"/>
</dbReference>
<evidence type="ECO:0000256" key="3">
    <source>
        <dbReference type="ARBA" id="ARBA00022553"/>
    </source>
</evidence>
<feature type="region of interest" description="Disordered" evidence="6">
    <location>
        <begin position="46"/>
        <end position="79"/>
    </location>
</feature>
<gene>
    <name evidence="10" type="ORF">EXN66_Car012834</name>
</gene>
<keyword evidence="5" id="KW-0238">DNA-binding</keyword>
<dbReference type="Pfam" id="PF08198">
    <property type="entry name" value="Thymopoietin"/>
    <property type="match status" value="1"/>
</dbReference>
<accession>A0A6G1Q426</accession>
<evidence type="ECO:0000256" key="7">
    <source>
        <dbReference type="SAM" id="Phobius"/>
    </source>
</evidence>
<feature type="compositionally biased region" description="Acidic residues" evidence="6">
    <location>
        <begin position="53"/>
        <end position="71"/>
    </location>
</feature>
<name>A0A6G1Q426_CHAAH</name>
<reference evidence="10 11" key="1">
    <citation type="submission" date="2019-02" db="EMBL/GenBank/DDBJ databases">
        <title>Opniocepnalus argus genome.</title>
        <authorList>
            <person name="Zhou C."/>
            <person name="Xiao S."/>
        </authorList>
    </citation>
    <scope>NUCLEOTIDE SEQUENCE [LARGE SCALE GENOMIC DNA]</scope>
    <source>
        <strain evidence="10">OARG1902GOOAL</strain>
        <tissue evidence="10">Muscle</tissue>
    </source>
</reference>
<dbReference type="GO" id="GO:0005635">
    <property type="term" value="C:nuclear envelope"/>
    <property type="evidence" value="ECO:0007669"/>
    <property type="project" value="UniProtKB-ARBA"/>
</dbReference>
<dbReference type="InterPro" id="IPR013146">
    <property type="entry name" value="LEM-like_dom"/>
</dbReference>
<dbReference type="SUPFAM" id="SSF63451">
    <property type="entry name" value="LEM domain"/>
    <property type="match status" value="2"/>
</dbReference>
<feature type="domain" description="LEM-like" evidence="9">
    <location>
        <begin position="5"/>
        <end position="48"/>
    </location>
</feature>
<evidence type="ECO:0000256" key="4">
    <source>
        <dbReference type="ARBA" id="ARBA00022990"/>
    </source>
</evidence>
<keyword evidence="7" id="KW-1133">Transmembrane helix</keyword>
<keyword evidence="11" id="KW-1185">Reference proteome</keyword>